<proteinExistence type="predicted"/>
<evidence type="ECO:0000313" key="2">
    <source>
        <dbReference type="Proteomes" id="UP000028500"/>
    </source>
</evidence>
<dbReference type="HOGENOM" id="CLU_3259892_0_0_6"/>
<keyword evidence="2" id="KW-1185">Reference proteome</keyword>
<reference evidence="1" key="1">
    <citation type="submission" date="2013-07" db="EMBL/GenBank/DDBJ databases">
        <title>Sub-species coevolution in mutualistic symbiosis.</title>
        <authorList>
            <person name="Murfin K."/>
            <person name="Klassen J."/>
            <person name="Lee M."/>
            <person name="Forst S."/>
            <person name="Stock P."/>
            <person name="Goodrich-Blair H."/>
        </authorList>
    </citation>
    <scope>NUCLEOTIDE SEQUENCE [LARGE SCALE GENOMIC DNA]</scope>
    <source>
        <strain evidence="1">Kraussei Quebec</strain>
    </source>
</reference>
<dbReference type="EMBL" id="CBSY010000255">
    <property type="protein sequence ID" value="CDH21714.1"/>
    <property type="molecule type" value="Genomic_DNA"/>
</dbReference>
<dbReference type="Proteomes" id="UP000028500">
    <property type="component" value="Unassembled WGS sequence"/>
</dbReference>
<name>A0A077PPN2_XENBV</name>
<comment type="caution">
    <text evidence="1">The sequence shown here is derived from an EMBL/GenBank/DDBJ whole genome shotgun (WGS) entry which is preliminary data.</text>
</comment>
<sequence length="48" mass="5538">MFFFIDMVCLPKMMECYVIGIPPDNNTGHNIRVQDLNLTHIVSDKLVN</sequence>
<evidence type="ECO:0000313" key="1">
    <source>
        <dbReference type="EMBL" id="CDH21714.1"/>
    </source>
</evidence>
<accession>A0A077PPN2</accession>
<organism evidence="1 2">
    <name type="scientific">Xenorhabdus bovienii str. kraussei Quebec</name>
    <dbReference type="NCBI Taxonomy" id="1398203"/>
    <lineage>
        <taxon>Bacteria</taxon>
        <taxon>Pseudomonadati</taxon>
        <taxon>Pseudomonadota</taxon>
        <taxon>Gammaproteobacteria</taxon>
        <taxon>Enterobacterales</taxon>
        <taxon>Morganellaceae</taxon>
        <taxon>Xenorhabdus</taxon>
    </lineage>
</organism>
<gene>
    <name evidence="1" type="ORF">XBKQ1_640002</name>
</gene>
<dbReference type="AlphaFoldDB" id="A0A077PPN2"/>
<protein>
    <submittedName>
        <fullName evidence="1">Uncharacterized protein</fullName>
    </submittedName>
</protein>